<dbReference type="Proteomes" id="UP000736583">
    <property type="component" value="Unassembled WGS sequence"/>
</dbReference>
<comment type="caution">
    <text evidence="2">The sequence shown here is derived from an EMBL/GenBank/DDBJ whole genome shotgun (WGS) entry which is preliminary data.</text>
</comment>
<dbReference type="Pfam" id="PF12833">
    <property type="entry name" value="HTH_18"/>
    <property type="match status" value="1"/>
</dbReference>
<accession>A0ABS6EZF7</accession>
<feature type="domain" description="HTH araC/xylS-type" evidence="1">
    <location>
        <begin position="221"/>
        <end position="319"/>
    </location>
</feature>
<proteinExistence type="predicted"/>
<dbReference type="EMBL" id="JAHLQL010000001">
    <property type="protein sequence ID" value="MBU5591606.1"/>
    <property type="molecule type" value="Genomic_DNA"/>
</dbReference>
<organism evidence="2 3">
    <name type="scientific">Clostridium simiarum</name>
    <dbReference type="NCBI Taxonomy" id="2841506"/>
    <lineage>
        <taxon>Bacteria</taxon>
        <taxon>Bacillati</taxon>
        <taxon>Bacillota</taxon>
        <taxon>Clostridia</taxon>
        <taxon>Eubacteriales</taxon>
        <taxon>Clostridiaceae</taxon>
        <taxon>Clostridium</taxon>
    </lineage>
</organism>
<dbReference type="InterPro" id="IPR053142">
    <property type="entry name" value="PchR_regulatory_protein"/>
</dbReference>
<evidence type="ECO:0000259" key="1">
    <source>
        <dbReference type="PROSITE" id="PS01124"/>
    </source>
</evidence>
<dbReference type="InterPro" id="IPR018060">
    <property type="entry name" value="HTH_AraC"/>
</dbReference>
<evidence type="ECO:0000313" key="3">
    <source>
        <dbReference type="Proteomes" id="UP000736583"/>
    </source>
</evidence>
<reference evidence="2 3" key="1">
    <citation type="submission" date="2021-06" db="EMBL/GenBank/DDBJ databases">
        <authorList>
            <person name="Sun Q."/>
            <person name="Li D."/>
        </authorList>
    </citation>
    <scope>NUCLEOTIDE SEQUENCE [LARGE SCALE GENOMIC DNA]</scope>
    <source>
        <strain evidence="2 3">MSJ-4</strain>
    </source>
</reference>
<sequence>MKNILKEIHDPCLMKYGFHLDKEFKGFNSEGICYSVPPEKGSGHYWVYTHKNLFSISIHDFVFFEDIFIEYKIPEYLSISYLKSGSGEEFKPYKRITCGCIRGFIGNHNLYQALFHKNIPVRSIGIEIMPEYYNDYLQKQYPGEYKNPCSAFLSIDGAKDFPELVYLLKQVKNYRGTGMSAKLFYESKVAEAISLVVDKSKTMPPTSQAKKISNEDMDRIRTVAKYIDHHYAFDIHLEQLTRIACMGITKLKYTFKRVYKCTITEYIQNRRMHEAEHILLNTDLNINQVAQIVGYKNASRFSELFHKNTGLLPKEFRKNSKV</sequence>
<keyword evidence="3" id="KW-1185">Reference proteome</keyword>
<dbReference type="RefSeq" id="WP_216456548.1">
    <property type="nucleotide sequence ID" value="NZ_JAHLQL010000001.1"/>
</dbReference>
<dbReference type="PANTHER" id="PTHR47893">
    <property type="entry name" value="REGULATORY PROTEIN PCHR"/>
    <property type="match status" value="1"/>
</dbReference>
<name>A0ABS6EZF7_9CLOT</name>
<gene>
    <name evidence="2" type="ORF">KQI89_07495</name>
</gene>
<dbReference type="PANTHER" id="PTHR47893:SF1">
    <property type="entry name" value="REGULATORY PROTEIN PCHR"/>
    <property type="match status" value="1"/>
</dbReference>
<evidence type="ECO:0000313" key="2">
    <source>
        <dbReference type="EMBL" id="MBU5591606.1"/>
    </source>
</evidence>
<protein>
    <submittedName>
        <fullName evidence="2">AraC family transcriptional regulator</fullName>
    </submittedName>
</protein>
<dbReference type="SMART" id="SM00342">
    <property type="entry name" value="HTH_ARAC"/>
    <property type="match status" value="1"/>
</dbReference>
<dbReference type="PROSITE" id="PS01124">
    <property type="entry name" value="HTH_ARAC_FAMILY_2"/>
    <property type="match status" value="1"/>
</dbReference>